<feature type="compositionally biased region" description="Polar residues" evidence="1">
    <location>
        <begin position="81"/>
        <end position="96"/>
    </location>
</feature>
<feature type="compositionally biased region" description="Polar residues" evidence="1">
    <location>
        <begin position="12"/>
        <end position="26"/>
    </location>
</feature>
<comment type="caution">
    <text evidence="2">The sequence shown here is derived from an EMBL/GenBank/DDBJ whole genome shotgun (WGS) entry which is preliminary data.</text>
</comment>
<feature type="region of interest" description="Disordered" evidence="1">
    <location>
        <begin position="1"/>
        <end position="27"/>
    </location>
</feature>
<evidence type="ECO:0000313" key="2">
    <source>
        <dbReference type="EMBL" id="CAG4982562.1"/>
    </source>
</evidence>
<accession>A0A8S3WW61</accession>
<keyword evidence="3" id="KW-1185">Reference proteome</keyword>
<evidence type="ECO:0000256" key="1">
    <source>
        <dbReference type="SAM" id="MobiDB-lite"/>
    </source>
</evidence>
<dbReference type="Proteomes" id="UP000691718">
    <property type="component" value="Unassembled WGS sequence"/>
</dbReference>
<feature type="compositionally biased region" description="Polar residues" evidence="1">
    <location>
        <begin position="50"/>
        <end position="69"/>
    </location>
</feature>
<feature type="region of interest" description="Disordered" evidence="1">
    <location>
        <begin position="50"/>
        <end position="96"/>
    </location>
</feature>
<dbReference type="AlphaFoldDB" id="A0A8S3WW61"/>
<evidence type="ECO:0000313" key="3">
    <source>
        <dbReference type="Proteomes" id="UP000691718"/>
    </source>
</evidence>
<protein>
    <submittedName>
        <fullName evidence="2">(apollo) hypothetical protein</fullName>
    </submittedName>
</protein>
<gene>
    <name evidence="2" type="ORF">PAPOLLO_LOCUS10471</name>
</gene>
<organism evidence="2 3">
    <name type="scientific">Parnassius apollo</name>
    <name type="common">Apollo butterfly</name>
    <name type="synonym">Papilio apollo</name>
    <dbReference type="NCBI Taxonomy" id="110799"/>
    <lineage>
        <taxon>Eukaryota</taxon>
        <taxon>Metazoa</taxon>
        <taxon>Ecdysozoa</taxon>
        <taxon>Arthropoda</taxon>
        <taxon>Hexapoda</taxon>
        <taxon>Insecta</taxon>
        <taxon>Pterygota</taxon>
        <taxon>Neoptera</taxon>
        <taxon>Endopterygota</taxon>
        <taxon>Lepidoptera</taxon>
        <taxon>Glossata</taxon>
        <taxon>Ditrysia</taxon>
        <taxon>Papilionoidea</taxon>
        <taxon>Papilionidae</taxon>
        <taxon>Parnassiinae</taxon>
        <taxon>Parnassini</taxon>
        <taxon>Parnassius</taxon>
        <taxon>Parnassius</taxon>
    </lineage>
</organism>
<proteinExistence type="predicted"/>
<name>A0A8S3WW61_PARAO</name>
<sequence>MPQREKNDECEANNNQPLAESHSTPVPLTVNPIFNKTICYKNINLENTTENPIRNTQHQERTCNSSALETPQREKNDECEANNQLLTESQSTSAPSTVNPILSKTICYRNRVLIFSDGHTRIRNMLQNLIGTNFTVTIK</sequence>
<dbReference type="EMBL" id="CAJQZP010000746">
    <property type="protein sequence ID" value="CAG4982562.1"/>
    <property type="molecule type" value="Genomic_DNA"/>
</dbReference>
<reference evidence="2" key="1">
    <citation type="submission" date="2021-04" db="EMBL/GenBank/DDBJ databases">
        <authorList>
            <person name="Tunstrom K."/>
        </authorList>
    </citation>
    <scope>NUCLEOTIDE SEQUENCE</scope>
</reference>